<comment type="caution">
    <text evidence="5">The sequence shown here is derived from an EMBL/GenBank/DDBJ whole genome shotgun (WGS) entry which is preliminary data.</text>
</comment>
<dbReference type="Pfam" id="PF03221">
    <property type="entry name" value="HTH_Tnp_Tc5"/>
    <property type="match status" value="1"/>
</dbReference>
<feature type="compositionally biased region" description="Polar residues" evidence="3">
    <location>
        <begin position="17"/>
        <end position="26"/>
    </location>
</feature>
<dbReference type="InterPro" id="IPR050863">
    <property type="entry name" value="CenT-Element_Derived"/>
</dbReference>
<feature type="compositionally biased region" description="Polar residues" evidence="3">
    <location>
        <begin position="348"/>
        <end position="359"/>
    </location>
</feature>
<feature type="region of interest" description="Disordered" evidence="3">
    <location>
        <begin position="336"/>
        <end position="362"/>
    </location>
</feature>
<feature type="compositionally biased region" description="Pro residues" evidence="3">
    <location>
        <begin position="65"/>
        <end position="78"/>
    </location>
</feature>
<feature type="region of interest" description="Disordered" evidence="3">
    <location>
        <begin position="588"/>
        <end position="622"/>
    </location>
</feature>
<feature type="compositionally biased region" description="Basic and acidic residues" evidence="3">
    <location>
        <begin position="167"/>
        <end position="178"/>
    </location>
</feature>
<feature type="region of interest" description="Disordered" evidence="3">
    <location>
        <begin position="461"/>
        <end position="528"/>
    </location>
</feature>
<protein>
    <recommendedName>
        <fullName evidence="4">HTH CENPB-type domain-containing protein</fullName>
    </recommendedName>
</protein>
<feature type="compositionally biased region" description="Low complexity" evidence="3">
    <location>
        <begin position="141"/>
        <end position="166"/>
    </location>
</feature>
<evidence type="ECO:0000313" key="6">
    <source>
        <dbReference type="Proteomes" id="UP001287286"/>
    </source>
</evidence>
<dbReference type="PANTHER" id="PTHR19303">
    <property type="entry name" value="TRANSPOSON"/>
    <property type="match status" value="1"/>
</dbReference>
<dbReference type="InterPro" id="IPR006600">
    <property type="entry name" value="HTH_CenpB_DNA-bd_dom"/>
</dbReference>
<dbReference type="Proteomes" id="UP001287286">
    <property type="component" value="Unassembled WGS sequence"/>
</dbReference>
<feature type="compositionally biased region" description="Polar residues" evidence="3">
    <location>
        <begin position="319"/>
        <end position="328"/>
    </location>
</feature>
<dbReference type="PROSITE" id="PS51253">
    <property type="entry name" value="HTH_CENPB"/>
    <property type="match status" value="1"/>
</dbReference>
<feature type="region of interest" description="Disordered" evidence="3">
    <location>
        <begin position="309"/>
        <end position="328"/>
    </location>
</feature>
<feature type="compositionally biased region" description="Low complexity" evidence="3">
    <location>
        <begin position="461"/>
        <end position="489"/>
    </location>
</feature>
<dbReference type="SUPFAM" id="SSF46689">
    <property type="entry name" value="Homeodomain-like"/>
    <property type="match status" value="2"/>
</dbReference>
<feature type="compositionally biased region" description="Basic residues" evidence="3">
    <location>
        <begin position="82"/>
        <end position="97"/>
    </location>
</feature>
<dbReference type="InterPro" id="IPR009057">
    <property type="entry name" value="Homeodomain-like_sf"/>
</dbReference>
<keyword evidence="2" id="KW-0539">Nucleus</keyword>
<feature type="domain" description="HTH CENPB-type" evidence="4">
    <location>
        <begin position="238"/>
        <end position="312"/>
    </location>
</feature>
<feature type="region of interest" description="Disordered" evidence="3">
    <location>
        <begin position="141"/>
        <end position="186"/>
    </location>
</feature>
<dbReference type="SMART" id="SM00674">
    <property type="entry name" value="CENPB"/>
    <property type="match status" value="1"/>
</dbReference>
<feature type="compositionally biased region" description="Low complexity" evidence="3">
    <location>
        <begin position="591"/>
        <end position="602"/>
    </location>
</feature>
<dbReference type="PANTHER" id="PTHR19303:SF70">
    <property type="entry name" value="HTH CENPB-TYPE DOMAIN-CONTAINING PROTEIN"/>
    <property type="match status" value="1"/>
</dbReference>
<gene>
    <name evidence="5" type="ORF">Purlil1_3158</name>
</gene>
<organism evidence="5 6">
    <name type="scientific">Purpureocillium lilacinum</name>
    <name type="common">Paecilomyces lilacinus</name>
    <dbReference type="NCBI Taxonomy" id="33203"/>
    <lineage>
        <taxon>Eukaryota</taxon>
        <taxon>Fungi</taxon>
        <taxon>Dikarya</taxon>
        <taxon>Ascomycota</taxon>
        <taxon>Pezizomycotina</taxon>
        <taxon>Sordariomycetes</taxon>
        <taxon>Hypocreomycetidae</taxon>
        <taxon>Hypocreales</taxon>
        <taxon>Ophiocordycipitaceae</taxon>
        <taxon>Purpureocillium</taxon>
    </lineage>
</organism>
<feature type="region of interest" description="Disordered" evidence="3">
    <location>
        <begin position="1"/>
        <end position="26"/>
    </location>
</feature>
<evidence type="ECO:0000256" key="2">
    <source>
        <dbReference type="ARBA" id="ARBA00023242"/>
    </source>
</evidence>
<name>A0ABR0C8E2_PURLI</name>
<feature type="compositionally biased region" description="Low complexity" evidence="3">
    <location>
        <begin position="510"/>
        <end position="525"/>
    </location>
</feature>
<evidence type="ECO:0000256" key="1">
    <source>
        <dbReference type="ARBA" id="ARBA00023125"/>
    </source>
</evidence>
<keyword evidence="6" id="KW-1185">Reference proteome</keyword>
<evidence type="ECO:0000259" key="4">
    <source>
        <dbReference type="PROSITE" id="PS51253"/>
    </source>
</evidence>
<evidence type="ECO:0000313" key="5">
    <source>
        <dbReference type="EMBL" id="KAK4092537.1"/>
    </source>
</evidence>
<dbReference type="Gene3D" id="1.10.10.60">
    <property type="entry name" value="Homeodomain-like"/>
    <property type="match status" value="2"/>
</dbReference>
<reference evidence="5 6" key="1">
    <citation type="journal article" date="2024" name="Microbiol. Resour. Announc.">
        <title>Genome annotations for the ascomycete fungi Trichoderma harzianum, Trichoderma aggressivum, and Purpureocillium lilacinum.</title>
        <authorList>
            <person name="Beijen E.P.W."/>
            <person name="Ohm R.A."/>
        </authorList>
    </citation>
    <scope>NUCLEOTIDE SEQUENCE [LARGE SCALE GENOMIC DNA]</scope>
    <source>
        <strain evidence="5 6">CBS 150709</strain>
    </source>
</reference>
<evidence type="ECO:0000256" key="3">
    <source>
        <dbReference type="SAM" id="MobiDB-lite"/>
    </source>
</evidence>
<keyword evidence="1" id="KW-0238">DNA-binding</keyword>
<accession>A0ABR0C8E2</accession>
<dbReference type="InterPro" id="IPR007889">
    <property type="entry name" value="HTH_Psq"/>
</dbReference>
<sequence>MMNTDLDGSAAMDQDPNMAQTNGYGSDNWVSLSPYSQSPYDNSPMNEYAGFGFVTQGIPSDPLQRMPPPGLPPQPNQPAAPGHHHHHHHHHHSHHQLIHPAPSPMVHQQLPMLNTAWPSQLTNPTPTSSAGSYSAAAMSITPVSSGPSSTPAPSASTAPTATTAKPKAGETSKPPHHEKLPRKTLSAEQKRAMCLYHDENPGTKQADIGAKFGVERSTVSKVLRHRDQYLKREQDPDFAVKRAKGKHPDFDRTLGNYVRRQQQRGFDIKDDEIMEQAKLFAHASGNQDNLLGTLTSSWLQKFKQKHGIGSGRLMRRASETNIPDSARLSTTLTALNKGARPSGHAPASPTQPLSPLSGSRSDEDLHKDTIEFEFTYRAHGSQSNTSLSSDVRDHGATFSAGAISPAASFNFSPDPNAGAFTVDHAMPLQAGDVPDFHHREKRSNTFPSIDVNFVNHEQAPVTEPVTEPMTPRHPAVTSVSSSAVQSPATDARKQPFAINTALTSPPPPLRRSSSNSSITGRSSGTPIAVSALSNTPIESSPVSPTHEEARQAANTLLSYLQRMNTTGQFDQSEYLALIHLTKKLQVGQNQGSRSSIGGLSRIPEGDHEMQATSDTAMEDTGLESETVSLADASELASALDKNQSDILRGAGTQVHGRGGKKIQQERKEATLHTLATDSSATKYHPPHRDFMKHTAWKHMYRFLSFHFYHVYPSVLPPIACELDSSLGMMQHDHAQCLRYWFMPARIRQAFKQLARVACPVTGIGNRGGRRGVLPALVGSPAASPSRDLAL</sequence>
<feature type="region of interest" description="Disordered" evidence="3">
    <location>
        <begin position="54"/>
        <end position="101"/>
    </location>
</feature>
<proteinExistence type="predicted"/>
<dbReference type="Pfam" id="PF04218">
    <property type="entry name" value="CENP-B_N"/>
    <property type="match status" value="1"/>
</dbReference>
<dbReference type="EMBL" id="JAWRVI010000008">
    <property type="protein sequence ID" value="KAK4092537.1"/>
    <property type="molecule type" value="Genomic_DNA"/>
</dbReference>